<comment type="caution">
    <text evidence="2">The sequence shown here is derived from an EMBL/GenBank/DDBJ whole genome shotgun (WGS) entry which is preliminary data.</text>
</comment>
<name>A0A8J6XSS9_9BACT</name>
<dbReference type="AlphaFoldDB" id="A0A8J6XSS9"/>
<dbReference type="PROSITE" id="PS51819">
    <property type="entry name" value="VOC"/>
    <property type="match status" value="1"/>
</dbReference>
<dbReference type="InterPro" id="IPR029068">
    <property type="entry name" value="Glyas_Bleomycin-R_OHBP_Dase"/>
</dbReference>
<dbReference type="Pfam" id="PF00903">
    <property type="entry name" value="Glyoxalase"/>
    <property type="match status" value="1"/>
</dbReference>
<organism evidence="2 3">
    <name type="scientific">Candidatus Polarisedimenticola svalbardensis</name>
    <dbReference type="NCBI Taxonomy" id="2886004"/>
    <lineage>
        <taxon>Bacteria</taxon>
        <taxon>Pseudomonadati</taxon>
        <taxon>Acidobacteriota</taxon>
        <taxon>Candidatus Polarisedimenticolia</taxon>
        <taxon>Candidatus Polarisedimenticolales</taxon>
        <taxon>Candidatus Polarisedimenticolaceae</taxon>
        <taxon>Candidatus Polarisedimenticola</taxon>
    </lineage>
</organism>
<dbReference type="CDD" id="cd06587">
    <property type="entry name" value="VOC"/>
    <property type="match status" value="1"/>
</dbReference>
<dbReference type="Gene3D" id="3.10.180.10">
    <property type="entry name" value="2,3-Dihydroxybiphenyl 1,2-Dioxygenase, domain 1"/>
    <property type="match status" value="1"/>
</dbReference>
<accession>A0A8J6XSS9</accession>
<evidence type="ECO:0000259" key="1">
    <source>
        <dbReference type="PROSITE" id="PS51819"/>
    </source>
</evidence>
<evidence type="ECO:0000313" key="3">
    <source>
        <dbReference type="Proteomes" id="UP000648239"/>
    </source>
</evidence>
<gene>
    <name evidence="2" type="ORF">IFK94_03375</name>
</gene>
<dbReference type="InterPro" id="IPR004360">
    <property type="entry name" value="Glyas_Fos-R_dOase_dom"/>
</dbReference>
<feature type="domain" description="VOC" evidence="1">
    <location>
        <begin position="8"/>
        <end position="118"/>
    </location>
</feature>
<sequence length="121" mass="13232">MSTLGFMQVKGIALAVTDAARARRFYVETLGFAPILDGGEEIGAQLGEVLIMFKSDWYGSPTEEPNPRITIETEDARATEAALRERSVEIPDPVEDYGGRLIGSFLDSEGNKIWFCSTAKA</sequence>
<dbReference type="Proteomes" id="UP000648239">
    <property type="component" value="Unassembled WGS sequence"/>
</dbReference>
<dbReference type="InterPro" id="IPR037523">
    <property type="entry name" value="VOC_core"/>
</dbReference>
<protein>
    <submittedName>
        <fullName evidence="2">VOC family protein</fullName>
    </submittedName>
</protein>
<dbReference type="SUPFAM" id="SSF54593">
    <property type="entry name" value="Glyoxalase/Bleomycin resistance protein/Dihydroxybiphenyl dioxygenase"/>
    <property type="match status" value="1"/>
</dbReference>
<proteinExistence type="predicted"/>
<evidence type="ECO:0000313" key="2">
    <source>
        <dbReference type="EMBL" id="MBD3867143.1"/>
    </source>
</evidence>
<reference evidence="2 3" key="1">
    <citation type="submission" date="2020-08" db="EMBL/GenBank/DDBJ databases">
        <title>Acidobacteriota in marine sediments use diverse sulfur dissimilation pathways.</title>
        <authorList>
            <person name="Wasmund K."/>
        </authorList>
    </citation>
    <scope>NUCLEOTIDE SEQUENCE [LARGE SCALE GENOMIC DNA]</scope>
    <source>
        <strain evidence="2">MAG AM4</strain>
    </source>
</reference>
<dbReference type="EMBL" id="JACXWD010000006">
    <property type="protein sequence ID" value="MBD3867143.1"/>
    <property type="molecule type" value="Genomic_DNA"/>
</dbReference>